<keyword evidence="2" id="KW-1133">Transmembrane helix</keyword>
<keyword evidence="4" id="KW-1185">Reference proteome</keyword>
<keyword evidence="2" id="KW-0472">Membrane</keyword>
<organism evidence="3 4">
    <name type="scientific">Chryseotalea sanaruensis</name>
    <dbReference type="NCBI Taxonomy" id="2482724"/>
    <lineage>
        <taxon>Bacteria</taxon>
        <taxon>Pseudomonadati</taxon>
        <taxon>Bacteroidota</taxon>
        <taxon>Cytophagia</taxon>
        <taxon>Cytophagales</taxon>
        <taxon>Chryseotaleaceae</taxon>
        <taxon>Chryseotalea</taxon>
    </lineage>
</organism>
<evidence type="ECO:0000313" key="4">
    <source>
        <dbReference type="Proteomes" id="UP000288227"/>
    </source>
</evidence>
<dbReference type="EMBL" id="BHXQ01000005">
    <property type="protein sequence ID" value="GCC52451.1"/>
    <property type="molecule type" value="Genomic_DNA"/>
</dbReference>
<evidence type="ECO:0000256" key="1">
    <source>
        <dbReference type="SAM" id="Coils"/>
    </source>
</evidence>
<dbReference type="Proteomes" id="UP000288227">
    <property type="component" value="Unassembled WGS sequence"/>
</dbReference>
<feature type="transmembrane region" description="Helical" evidence="2">
    <location>
        <begin position="311"/>
        <end position="330"/>
    </location>
</feature>
<accession>A0A401UC22</accession>
<comment type="caution">
    <text evidence="3">The sequence shown here is derived from an EMBL/GenBank/DDBJ whole genome shotgun (WGS) entry which is preliminary data.</text>
</comment>
<feature type="coiled-coil region" evidence="1">
    <location>
        <begin position="141"/>
        <end position="206"/>
    </location>
</feature>
<evidence type="ECO:0000256" key="2">
    <source>
        <dbReference type="SAM" id="Phobius"/>
    </source>
</evidence>
<reference evidence="3 4" key="1">
    <citation type="submission" date="2018-11" db="EMBL/GenBank/DDBJ databases">
        <title>Chryseotalea sanarue gen. nov., sp., nov., a member of the family Cytophagaceae, isolated from a brackish lake in Hamamatsu Japan.</title>
        <authorList>
            <person name="Maejima Y."/>
            <person name="Iino T."/>
            <person name="Muraguchi Y."/>
            <person name="Fukuda K."/>
            <person name="Ohkuma M."/>
            <person name="Moriuchi R."/>
            <person name="Dohra H."/>
            <person name="Kimbara K."/>
            <person name="Shintani M."/>
        </authorList>
    </citation>
    <scope>NUCLEOTIDE SEQUENCE [LARGE SCALE GENOMIC DNA]</scope>
    <source>
        <strain evidence="3 4">Ys</strain>
    </source>
</reference>
<keyword evidence="2" id="KW-0812">Transmembrane</keyword>
<dbReference type="AlphaFoldDB" id="A0A401UC22"/>
<sequence>MEDRKVKNTGSDEIDLSQLFRWIGKGFSNFGHGILYALASLRALFFENKVFFGIVIISGLSLGIIFSEFLQKKHYASSMIISCDYLNSRILTNSMDKLNLLSLEKEREGLANELKIDIATAKNISKFESKAFVSEKDLIEIEVLKEQLNNVAEEKKDLINKIITKIEIENKNAFLIEVKVLDPGIIKDLEQALVNYIKDNSFIQNRIAANERTLLERKAKLQRESRKLDSLKAVLFDNYASMAKENNRPGSNNVILSDKYLTDPLDVFDQDLEIHSQIQNIDYQLSVKPDFEVVDGLTSFKEPDSASFPKILVIAFFASWVLGYLILGLFKFDRYLSALSKKAEIQS</sequence>
<name>A0A401UC22_9BACT</name>
<evidence type="ECO:0000313" key="3">
    <source>
        <dbReference type="EMBL" id="GCC52451.1"/>
    </source>
</evidence>
<feature type="transmembrane region" description="Helical" evidence="2">
    <location>
        <begin position="51"/>
        <end position="70"/>
    </location>
</feature>
<protein>
    <submittedName>
        <fullName evidence="3">Uncharacterized protein</fullName>
    </submittedName>
</protein>
<gene>
    <name evidence="3" type="ORF">SanaruYs_26880</name>
</gene>
<proteinExistence type="predicted"/>
<keyword evidence="1" id="KW-0175">Coiled coil</keyword>
<feature type="transmembrane region" description="Helical" evidence="2">
    <location>
        <begin position="27"/>
        <end position="45"/>
    </location>
</feature>